<dbReference type="Proteomes" id="UP000324222">
    <property type="component" value="Unassembled WGS sequence"/>
</dbReference>
<sequence length="73" mass="7897">MRKRSQKGGQGKLGKVSGRRLGKDVGEKEAALRVERGHIAGEGSGKEKQATLQAGYFTNAERRSKSRENAIKG</sequence>
<reference evidence="2 3" key="1">
    <citation type="submission" date="2019-05" db="EMBL/GenBank/DDBJ databases">
        <title>Another draft genome of Portunus trituberculatus and its Hox gene families provides insights of decapod evolution.</title>
        <authorList>
            <person name="Jeong J.-H."/>
            <person name="Song I."/>
            <person name="Kim S."/>
            <person name="Choi T."/>
            <person name="Kim D."/>
            <person name="Ryu S."/>
            <person name="Kim W."/>
        </authorList>
    </citation>
    <scope>NUCLEOTIDE SEQUENCE [LARGE SCALE GENOMIC DNA]</scope>
    <source>
        <tissue evidence="2">Muscle</tissue>
    </source>
</reference>
<dbReference type="AlphaFoldDB" id="A0A5B7KFL1"/>
<keyword evidence="3" id="KW-1185">Reference proteome</keyword>
<evidence type="ECO:0000313" key="3">
    <source>
        <dbReference type="Proteomes" id="UP000324222"/>
    </source>
</evidence>
<comment type="caution">
    <text evidence="2">The sequence shown here is derived from an EMBL/GenBank/DDBJ whole genome shotgun (WGS) entry which is preliminary data.</text>
</comment>
<dbReference type="EMBL" id="VSRR010139177">
    <property type="protein sequence ID" value="MPD04038.1"/>
    <property type="molecule type" value="Genomic_DNA"/>
</dbReference>
<organism evidence="2 3">
    <name type="scientific">Portunus trituberculatus</name>
    <name type="common">Swimming crab</name>
    <name type="synonym">Neptunus trituberculatus</name>
    <dbReference type="NCBI Taxonomy" id="210409"/>
    <lineage>
        <taxon>Eukaryota</taxon>
        <taxon>Metazoa</taxon>
        <taxon>Ecdysozoa</taxon>
        <taxon>Arthropoda</taxon>
        <taxon>Crustacea</taxon>
        <taxon>Multicrustacea</taxon>
        <taxon>Malacostraca</taxon>
        <taxon>Eumalacostraca</taxon>
        <taxon>Eucarida</taxon>
        <taxon>Decapoda</taxon>
        <taxon>Pleocyemata</taxon>
        <taxon>Brachyura</taxon>
        <taxon>Eubrachyura</taxon>
        <taxon>Portunoidea</taxon>
        <taxon>Portunidae</taxon>
        <taxon>Portuninae</taxon>
        <taxon>Portunus</taxon>
    </lineage>
</organism>
<feature type="region of interest" description="Disordered" evidence="1">
    <location>
        <begin position="1"/>
        <end position="73"/>
    </location>
</feature>
<gene>
    <name evidence="2" type="ORF">E2C01_099706</name>
</gene>
<evidence type="ECO:0000256" key="1">
    <source>
        <dbReference type="SAM" id="MobiDB-lite"/>
    </source>
</evidence>
<evidence type="ECO:0000313" key="2">
    <source>
        <dbReference type="EMBL" id="MPD04038.1"/>
    </source>
</evidence>
<accession>A0A5B7KFL1</accession>
<feature type="compositionally biased region" description="Basic and acidic residues" evidence="1">
    <location>
        <begin position="60"/>
        <end position="73"/>
    </location>
</feature>
<name>A0A5B7KFL1_PORTR</name>
<proteinExistence type="predicted"/>
<protein>
    <submittedName>
        <fullName evidence="2">Uncharacterized protein</fullName>
    </submittedName>
</protein>
<feature type="compositionally biased region" description="Basic and acidic residues" evidence="1">
    <location>
        <begin position="21"/>
        <end position="49"/>
    </location>
</feature>